<comment type="caution">
    <text evidence="1">The sequence shown here is derived from an EMBL/GenBank/DDBJ whole genome shotgun (WGS) entry which is preliminary data.</text>
</comment>
<name>A0A235BNQ9_UNCW3</name>
<organism evidence="1 3">
    <name type="scientific">candidate division WOR-3 bacterium JGI_Cruoil_03_44_89</name>
    <dbReference type="NCBI Taxonomy" id="1973748"/>
    <lineage>
        <taxon>Bacteria</taxon>
        <taxon>Bacteria division WOR-3</taxon>
    </lineage>
</organism>
<sequence>MTYQNAKMVGQLDSLLVGLILVSWNINKFTMSLRGEAEAISSMRLPRSLWSLAMTGVKILQLQDTSKLTSQQTKYLFNF</sequence>
<evidence type="ECO:0000313" key="1">
    <source>
        <dbReference type="EMBL" id="OYD14130.1"/>
    </source>
</evidence>
<evidence type="ECO:0000313" key="2">
    <source>
        <dbReference type="EMBL" id="OYD14448.1"/>
    </source>
</evidence>
<dbReference type="Proteomes" id="UP000215215">
    <property type="component" value="Unassembled WGS sequence"/>
</dbReference>
<reference evidence="1 3" key="1">
    <citation type="submission" date="2017-07" db="EMBL/GenBank/DDBJ databases">
        <title>Recovery of genomes from metagenomes via a dereplication, aggregation, and scoring strategy.</title>
        <authorList>
            <person name="Sieber C.M."/>
            <person name="Probst A.J."/>
            <person name="Sharrar A."/>
            <person name="Thomas B.C."/>
            <person name="Hess M."/>
            <person name="Tringe S.G."/>
            <person name="Banfield J.F."/>
        </authorList>
    </citation>
    <scope>NUCLEOTIDE SEQUENCE [LARGE SCALE GENOMIC DNA]</scope>
    <source>
        <strain evidence="1">JGI_Cruoil_03_44_89</strain>
    </source>
</reference>
<gene>
    <name evidence="2" type="ORF">CH333_07890</name>
    <name evidence="1" type="ORF">CH333_08905</name>
</gene>
<dbReference type="AlphaFoldDB" id="A0A235BNQ9"/>
<dbReference type="EMBL" id="NOZQ01000182">
    <property type="protein sequence ID" value="OYD14448.1"/>
    <property type="molecule type" value="Genomic_DNA"/>
</dbReference>
<accession>A0A235BNQ9</accession>
<proteinExistence type="predicted"/>
<dbReference type="EMBL" id="NOZQ01000203">
    <property type="protein sequence ID" value="OYD14130.1"/>
    <property type="molecule type" value="Genomic_DNA"/>
</dbReference>
<evidence type="ECO:0000313" key="3">
    <source>
        <dbReference type="Proteomes" id="UP000215215"/>
    </source>
</evidence>
<protein>
    <submittedName>
        <fullName evidence="1">Uncharacterized protein</fullName>
    </submittedName>
</protein>